<dbReference type="EMBL" id="JAUUTY010000004">
    <property type="protein sequence ID" value="KAK1645153.1"/>
    <property type="molecule type" value="Genomic_DNA"/>
</dbReference>
<protein>
    <submittedName>
        <fullName evidence="1">Uncharacterized protein</fullName>
    </submittedName>
</protein>
<gene>
    <name evidence="1" type="ORF">QYE76_062958</name>
</gene>
<proteinExistence type="predicted"/>
<dbReference type="InterPro" id="IPR012871">
    <property type="entry name" value="DUF1668_ORYSA"/>
</dbReference>
<dbReference type="Pfam" id="PF07893">
    <property type="entry name" value="DUF1668"/>
    <property type="match status" value="1"/>
</dbReference>
<dbReference type="InterPro" id="IPR011047">
    <property type="entry name" value="Quinoprotein_ADH-like_sf"/>
</dbReference>
<sequence>MIPRRFINLMMKDLRVGGSYWLSRMSPEKNLFYASVGEAVASATRMPLCASVRELELSSPKFRFKSSRALDSTFAFMPFYGVDPGPSDGRIVVSDSAGHTHLYDAEEGSGEMLPPTNESSNWHSPISMCVAKEDAIRADALYAINGRNSTNFKSLAYRKDSMDNEMAWDWLDLPPPPYISGEEDPTIQSYTLLQDNRTICFSSMTEGGGFGTYCFDTDSLEWTKAGSWTLPFVGRCFSLPW</sequence>
<evidence type="ECO:0000313" key="1">
    <source>
        <dbReference type="EMBL" id="KAK1645153.1"/>
    </source>
</evidence>
<dbReference type="PANTHER" id="PTHR33085">
    <property type="entry name" value="OS12G0113100 PROTEIN-RELATED"/>
    <property type="match status" value="1"/>
</dbReference>
<dbReference type="SUPFAM" id="SSF50998">
    <property type="entry name" value="Quinoprotein alcohol dehydrogenase-like"/>
    <property type="match status" value="1"/>
</dbReference>
<name>A0AAD8W6L2_LOLMU</name>
<evidence type="ECO:0000313" key="2">
    <source>
        <dbReference type="Proteomes" id="UP001231189"/>
    </source>
</evidence>
<dbReference type="Proteomes" id="UP001231189">
    <property type="component" value="Unassembled WGS sequence"/>
</dbReference>
<keyword evidence="2" id="KW-1185">Reference proteome</keyword>
<organism evidence="1 2">
    <name type="scientific">Lolium multiflorum</name>
    <name type="common">Italian ryegrass</name>
    <name type="synonym">Lolium perenne subsp. multiflorum</name>
    <dbReference type="NCBI Taxonomy" id="4521"/>
    <lineage>
        <taxon>Eukaryota</taxon>
        <taxon>Viridiplantae</taxon>
        <taxon>Streptophyta</taxon>
        <taxon>Embryophyta</taxon>
        <taxon>Tracheophyta</taxon>
        <taxon>Spermatophyta</taxon>
        <taxon>Magnoliopsida</taxon>
        <taxon>Liliopsida</taxon>
        <taxon>Poales</taxon>
        <taxon>Poaceae</taxon>
        <taxon>BOP clade</taxon>
        <taxon>Pooideae</taxon>
        <taxon>Poodae</taxon>
        <taxon>Poeae</taxon>
        <taxon>Poeae Chloroplast Group 2 (Poeae type)</taxon>
        <taxon>Loliodinae</taxon>
        <taxon>Loliinae</taxon>
        <taxon>Lolium</taxon>
    </lineage>
</organism>
<dbReference type="PANTHER" id="PTHR33085:SF145">
    <property type="entry name" value="OS05G0302200 PROTEIN"/>
    <property type="match status" value="1"/>
</dbReference>
<dbReference type="AlphaFoldDB" id="A0AAD8W6L2"/>
<reference evidence="1" key="1">
    <citation type="submission" date="2023-07" db="EMBL/GenBank/DDBJ databases">
        <title>A chromosome-level genome assembly of Lolium multiflorum.</title>
        <authorList>
            <person name="Chen Y."/>
            <person name="Copetti D."/>
            <person name="Kolliker R."/>
            <person name="Studer B."/>
        </authorList>
    </citation>
    <scope>NUCLEOTIDE SEQUENCE</scope>
    <source>
        <strain evidence="1">02402/16</strain>
        <tissue evidence="1">Leaf</tissue>
    </source>
</reference>
<accession>A0AAD8W6L2</accession>
<comment type="caution">
    <text evidence="1">The sequence shown here is derived from an EMBL/GenBank/DDBJ whole genome shotgun (WGS) entry which is preliminary data.</text>
</comment>